<protein>
    <submittedName>
        <fullName evidence="2">Uncharacterized protein</fullName>
    </submittedName>
</protein>
<reference evidence="2" key="1">
    <citation type="submission" date="2020-03" db="EMBL/GenBank/DDBJ databases">
        <authorList>
            <person name="Weist P."/>
        </authorList>
    </citation>
    <scope>NUCLEOTIDE SEQUENCE</scope>
</reference>
<organism evidence="2 3">
    <name type="scientific">Pleuronectes platessa</name>
    <name type="common">European plaice</name>
    <dbReference type="NCBI Taxonomy" id="8262"/>
    <lineage>
        <taxon>Eukaryota</taxon>
        <taxon>Metazoa</taxon>
        <taxon>Chordata</taxon>
        <taxon>Craniata</taxon>
        <taxon>Vertebrata</taxon>
        <taxon>Euteleostomi</taxon>
        <taxon>Actinopterygii</taxon>
        <taxon>Neopterygii</taxon>
        <taxon>Teleostei</taxon>
        <taxon>Neoteleostei</taxon>
        <taxon>Acanthomorphata</taxon>
        <taxon>Carangaria</taxon>
        <taxon>Pleuronectiformes</taxon>
        <taxon>Pleuronectoidei</taxon>
        <taxon>Pleuronectidae</taxon>
        <taxon>Pleuronectes</taxon>
    </lineage>
</organism>
<name>A0A9N7UQ95_PLEPL</name>
<accession>A0A9N7UQ95</accession>
<evidence type="ECO:0000313" key="3">
    <source>
        <dbReference type="Proteomes" id="UP001153269"/>
    </source>
</evidence>
<comment type="caution">
    <text evidence="2">The sequence shown here is derived from an EMBL/GenBank/DDBJ whole genome shotgun (WGS) entry which is preliminary data.</text>
</comment>
<gene>
    <name evidence="2" type="ORF">PLEPLA_LOCUS23101</name>
</gene>
<evidence type="ECO:0000256" key="1">
    <source>
        <dbReference type="SAM" id="MobiDB-lite"/>
    </source>
</evidence>
<keyword evidence="3" id="KW-1185">Reference proteome</keyword>
<dbReference type="EMBL" id="CADEAL010001723">
    <property type="protein sequence ID" value="CAB1435003.1"/>
    <property type="molecule type" value="Genomic_DNA"/>
</dbReference>
<sequence>MEHLPAGFLGLYNVPQEETPLLRGQASMNLSNEQIFDRTKTRYGLPEVSQEKPDPELEGRNKNAGGRRDRSEELDETESKREKEPRPPEQGAITESYEKQH</sequence>
<feature type="compositionally biased region" description="Basic and acidic residues" evidence="1">
    <location>
        <begin position="49"/>
        <end position="87"/>
    </location>
</feature>
<dbReference type="AlphaFoldDB" id="A0A9N7UQ95"/>
<proteinExistence type="predicted"/>
<feature type="region of interest" description="Disordered" evidence="1">
    <location>
        <begin position="31"/>
        <end position="101"/>
    </location>
</feature>
<dbReference type="Proteomes" id="UP001153269">
    <property type="component" value="Unassembled WGS sequence"/>
</dbReference>
<evidence type="ECO:0000313" key="2">
    <source>
        <dbReference type="EMBL" id="CAB1435003.1"/>
    </source>
</evidence>